<gene>
    <name evidence="1" type="ORF">K5V21_17855</name>
</gene>
<dbReference type="Proteomes" id="UP001299068">
    <property type="component" value="Unassembled WGS sequence"/>
</dbReference>
<accession>A0ABS7L2L1</accession>
<comment type="caution">
    <text evidence="1">The sequence shown here is derived from an EMBL/GenBank/DDBJ whole genome shotgun (WGS) entry which is preliminary data.</text>
</comment>
<evidence type="ECO:0000313" key="1">
    <source>
        <dbReference type="EMBL" id="MBY0757299.1"/>
    </source>
</evidence>
<keyword evidence="2" id="KW-1185">Reference proteome</keyword>
<evidence type="ECO:0008006" key="3">
    <source>
        <dbReference type="Google" id="ProtNLM"/>
    </source>
</evidence>
<protein>
    <recommendedName>
        <fullName evidence="3">Phage protein</fullName>
    </recommendedName>
</protein>
<reference evidence="1 2" key="1">
    <citation type="journal article" date="2021" name="Cell Host Microbe">
        <title>in vivo commensal control of Clostridioides difficile virulence.</title>
        <authorList>
            <person name="Girinathan B.P."/>
            <person name="Dibenedetto N."/>
            <person name="Worley J.N."/>
            <person name="Peltier J."/>
            <person name="Arrieta-Ortiz M.L."/>
            <person name="Rupa Christinal Immanuel S."/>
            <person name="Lavin R."/>
            <person name="Delaney M.L."/>
            <person name="Cummins C."/>
            <person name="Hoffmann M."/>
            <person name="Luo Y."/>
            <person name="Gonzalez-Escalona N."/>
            <person name="Allard M."/>
            <person name="Onderdonk A.B."/>
            <person name="Gerber G.K."/>
            <person name="Sonenshein A.L."/>
            <person name="Baliga N."/>
            <person name="Dupuy B."/>
            <person name="Bry L."/>
        </authorList>
    </citation>
    <scope>NUCLEOTIDE SEQUENCE [LARGE SCALE GENOMIC DNA]</scope>
    <source>
        <strain evidence="1 2">DSM 599</strain>
    </source>
</reference>
<proteinExistence type="predicted"/>
<organism evidence="1 2">
    <name type="scientific">Clostridium sardiniense</name>
    <name type="common">Clostridium absonum</name>
    <dbReference type="NCBI Taxonomy" id="29369"/>
    <lineage>
        <taxon>Bacteria</taxon>
        <taxon>Bacillati</taxon>
        <taxon>Bacillota</taxon>
        <taxon>Clostridia</taxon>
        <taxon>Eubacteriales</taxon>
        <taxon>Clostridiaceae</taxon>
        <taxon>Clostridium</taxon>
    </lineage>
</organism>
<evidence type="ECO:0000313" key="2">
    <source>
        <dbReference type="Proteomes" id="UP001299068"/>
    </source>
</evidence>
<dbReference type="EMBL" id="JAIKTU010000021">
    <property type="protein sequence ID" value="MBY0757299.1"/>
    <property type="molecule type" value="Genomic_DNA"/>
</dbReference>
<sequence length="66" mass="7749">MEFVLTSAILVFIALLVGRKSILVCKDNEDLKKPLYDEETLIIMKRYDLITDEQYKKMIITVKQNI</sequence>
<dbReference type="RefSeq" id="WP_204596355.1">
    <property type="nucleotide sequence ID" value="NZ_JAFBDA010000028.1"/>
</dbReference>
<name>A0ABS7L2L1_CLOSR</name>